<accession>A0AAD6YRI8</accession>
<dbReference type="AlphaFoldDB" id="A0AAD6YRI8"/>
<dbReference type="GO" id="GO:0005737">
    <property type="term" value="C:cytoplasm"/>
    <property type="evidence" value="ECO:0007669"/>
    <property type="project" value="TreeGrafter"/>
</dbReference>
<feature type="domain" description="NAD(P)-binding" evidence="1">
    <location>
        <begin position="18"/>
        <end position="110"/>
    </location>
</feature>
<dbReference type="PANTHER" id="PTHR48079:SF6">
    <property type="entry name" value="NAD(P)-BINDING DOMAIN-CONTAINING PROTEIN-RELATED"/>
    <property type="match status" value="1"/>
</dbReference>
<proteinExistence type="predicted"/>
<keyword evidence="3" id="KW-1185">Reference proteome</keyword>
<evidence type="ECO:0000313" key="3">
    <source>
        <dbReference type="Proteomes" id="UP001219525"/>
    </source>
</evidence>
<evidence type="ECO:0000313" key="2">
    <source>
        <dbReference type="EMBL" id="KAJ7227111.1"/>
    </source>
</evidence>
<gene>
    <name evidence="2" type="ORF">GGX14DRAFT_693137</name>
</gene>
<sequence>MDGGGVDSLNMPNLFLTGATGYIGGTVLTRLLDHHLQRTFSITLLVRSFEKAALLNRTFGQKYNLRAIVGSNSDLELLRELAANADVVFACADADDLAAAKAILGGMRDRYSKTGVASTLIHTSGTGVLSDNANGMRSTSTIYSDLNISQLETLSPDQPHRNVDLALVEADSHGYVKTYIILPSTIYGFASGPLVEQGIQNYRSQQIPTLVDVGLQRNQGGMVGQGKNQWGNVHIDDVADLYIHIFDLSMKASAPPEFAHGRAGFYFAENGEHRLYSVGEEISRVLSSMGKGSPTPTTFNDQETRLYFPDGTSLGSNSRCRAERGYKIGWRPSRKTQNMLDSIQAEVEVSLP</sequence>
<dbReference type="Proteomes" id="UP001219525">
    <property type="component" value="Unassembled WGS sequence"/>
</dbReference>
<dbReference type="GO" id="GO:0004029">
    <property type="term" value="F:aldehyde dehydrogenase (NAD+) activity"/>
    <property type="evidence" value="ECO:0007669"/>
    <property type="project" value="TreeGrafter"/>
</dbReference>
<protein>
    <recommendedName>
        <fullName evidence="1">NAD(P)-binding domain-containing protein</fullName>
    </recommendedName>
</protein>
<dbReference type="InterPro" id="IPR036291">
    <property type="entry name" value="NAD(P)-bd_dom_sf"/>
</dbReference>
<dbReference type="PANTHER" id="PTHR48079">
    <property type="entry name" value="PROTEIN YEEZ"/>
    <property type="match status" value="1"/>
</dbReference>
<dbReference type="InterPro" id="IPR016040">
    <property type="entry name" value="NAD(P)-bd_dom"/>
</dbReference>
<comment type="caution">
    <text evidence="2">The sequence shown here is derived from an EMBL/GenBank/DDBJ whole genome shotgun (WGS) entry which is preliminary data.</text>
</comment>
<name>A0AAD6YRI8_9AGAR</name>
<dbReference type="InterPro" id="IPR051783">
    <property type="entry name" value="NAD(P)-dependent_oxidoreduct"/>
</dbReference>
<dbReference type="EMBL" id="JARJCW010000003">
    <property type="protein sequence ID" value="KAJ7227111.1"/>
    <property type="molecule type" value="Genomic_DNA"/>
</dbReference>
<dbReference type="Pfam" id="PF13460">
    <property type="entry name" value="NAD_binding_10"/>
    <property type="match status" value="1"/>
</dbReference>
<reference evidence="2" key="1">
    <citation type="submission" date="2023-03" db="EMBL/GenBank/DDBJ databases">
        <title>Massive genome expansion in bonnet fungi (Mycena s.s.) driven by repeated elements and novel gene families across ecological guilds.</title>
        <authorList>
            <consortium name="Lawrence Berkeley National Laboratory"/>
            <person name="Harder C.B."/>
            <person name="Miyauchi S."/>
            <person name="Viragh M."/>
            <person name="Kuo A."/>
            <person name="Thoen E."/>
            <person name="Andreopoulos B."/>
            <person name="Lu D."/>
            <person name="Skrede I."/>
            <person name="Drula E."/>
            <person name="Henrissat B."/>
            <person name="Morin E."/>
            <person name="Kohler A."/>
            <person name="Barry K."/>
            <person name="LaButti K."/>
            <person name="Morin E."/>
            <person name="Salamov A."/>
            <person name="Lipzen A."/>
            <person name="Mereny Z."/>
            <person name="Hegedus B."/>
            <person name="Baldrian P."/>
            <person name="Stursova M."/>
            <person name="Weitz H."/>
            <person name="Taylor A."/>
            <person name="Grigoriev I.V."/>
            <person name="Nagy L.G."/>
            <person name="Martin F."/>
            <person name="Kauserud H."/>
        </authorList>
    </citation>
    <scope>NUCLEOTIDE SEQUENCE</scope>
    <source>
        <strain evidence="2">9144</strain>
    </source>
</reference>
<organism evidence="2 3">
    <name type="scientific">Mycena pura</name>
    <dbReference type="NCBI Taxonomy" id="153505"/>
    <lineage>
        <taxon>Eukaryota</taxon>
        <taxon>Fungi</taxon>
        <taxon>Dikarya</taxon>
        <taxon>Basidiomycota</taxon>
        <taxon>Agaricomycotina</taxon>
        <taxon>Agaricomycetes</taxon>
        <taxon>Agaricomycetidae</taxon>
        <taxon>Agaricales</taxon>
        <taxon>Marasmiineae</taxon>
        <taxon>Mycenaceae</taxon>
        <taxon>Mycena</taxon>
    </lineage>
</organism>
<dbReference type="Gene3D" id="3.40.50.720">
    <property type="entry name" value="NAD(P)-binding Rossmann-like Domain"/>
    <property type="match status" value="1"/>
</dbReference>
<evidence type="ECO:0000259" key="1">
    <source>
        <dbReference type="Pfam" id="PF13460"/>
    </source>
</evidence>
<dbReference type="SUPFAM" id="SSF51735">
    <property type="entry name" value="NAD(P)-binding Rossmann-fold domains"/>
    <property type="match status" value="1"/>
</dbReference>